<name>A0A6A8G9U5_9EURY</name>
<dbReference type="Gene3D" id="1.10.10.10">
    <property type="entry name" value="Winged helix-like DNA-binding domain superfamily/Winged helix DNA-binding domain"/>
    <property type="match status" value="1"/>
</dbReference>
<gene>
    <name evidence="3" type="ORF">GJR99_14570</name>
</gene>
<comment type="caution">
    <text evidence="3">The sequence shown here is derived from an EMBL/GenBank/DDBJ whole genome shotgun (WGS) entry which is preliminary data.</text>
</comment>
<organism evidence="3 4">
    <name type="scientific">Haloferax marinum</name>
    <dbReference type="NCBI Taxonomy" id="2666143"/>
    <lineage>
        <taxon>Archaea</taxon>
        <taxon>Methanobacteriati</taxon>
        <taxon>Methanobacteriota</taxon>
        <taxon>Stenosarchaea group</taxon>
        <taxon>Halobacteria</taxon>
        <taxon>Halobacteriales</taxon>
        <taxon>Haloferacaceae</taxon>
        <taxon>Haloferax</taxon>
    </lineage>
</organism>
<dbReference type="InterPro" id="IPR011991">
    <property type="entry name" value="ArsR-like_HTH"/>
</dbReference>
<evidence type="ECO:0000313" key="4">
    <source>
        <dbReference type="Proteomes" id="UP000443423"/>
    </source>
</evidence>
<dbReference type="InterPro" id="IPR057527">
    <property type="entry name" value="HVO_A0261-like_N"/>
</dbReference>
<dbReference type="Proteomes" id="UP000443423">
    <property type="component" value="Unassembled WGS sequence"/>
</dbReference>
<feature type="domain" description="HVO-A0261-like N-terminal" evidence="2">
    <location>
        <begin position="9"/>
        <end position="88"/>
    </location>
</feature>
<dbReference type="EMBL" id="WKJQ01000001">
    <property type="protein sequence ID" value="MRW97791.1"/>
    <property type="molecule type" value="Genomic_DNA"/>
</dbReference>
<dbReference type="InterPro" id="IPR036388">
    <property type="entry name" value="WH-like_DNA-bd_sf"/>
</dbReference>
<dbReference type="AlphaFoldDB" id="A0A6A8G9U5"/>
<evidence type="ECO:0000313" key="3">
    <source>
        <dbReference type="EMBL" id="MRW97791.1"/>
    </source>
</evidence>
<dbReference type="CDD" id="cd00090">
    <property type="entry name" value="HTH_ARSR"/>
    <property type="match status" value="1"/>
</dbReference>
<dbReference type="InterPro" id="IPR013561">
    <property type="entry name" value="FilR1_middle_dom"/>
</dbReference>
<feature type="domain" description="Methanogenesis regulatory protein FilR1 middle" evidence="1">
    <location>
        <begin position="124"/>
        <end position="251"/>
    </location>
</feature>
<dbReference type="InterPro" id="IPR036390">
    <property type="entry name" value="WH_DNA-bd_sf"/>
</dbReference>
<evidence type="ECO:0000259" key="1">
    <source>
        <dbReference type="Pfam" id="PF08350"/>
    </source>
</evidence>
<evidence type="ECO:0000259" key="2">
    <source>
        <dbReference type="Pfam" id="PF25213"/>
    </source>
</evidence>
<proteinExistence type="predicted"/>
<sequence>MTRNGVQQGAELLGLLVERANFLEVLADGPYDKRALADILGTSRSTVDRVIRTLVNAGVVHQRDNGYELTLSGRCALDAYERYEQTVRGLTNAQKLLSMLPSDAPLDPVVLSGARVYTSSPDIPDAVIEQLFASIQDSETLYGIAPVAIEGQLEAFYDAATAGGTAVEMLVANELNEKLLDSPRSRSVIIENLQKDEVNVYRGEIPFGFGLWATDDEAGIVVYTDTGVGGVATNDNEEAISWVVDTFESLQSESEAVTLESVLDEYPDDPTGN</sequence>
<dbReference type="OrthoDB" id="11410at2157"/>
<keyword evidence="4" id="KW-1185">Reference proteome</keyword>
<protein>
    <submittedName>
        <fullName evidence="3">Helix-turn-helix domain-containing protein</fullName>
    </submittedName>
</protein>
<dbReference type="Pfam" id="PF08350">
    <property type="entry name" value="FilR1_middle"/>
    <property type="match status" value="1"/>
</dbReference>
<reference evidence="3 4" key="1">
    <citation type="submission" date="2019-11" db="EMBL/GenBank/DDBJ databases">
        <title>Whole genome sequence of Haloferax sp. MBLA0078.</title>
        <authorList>
            <person name="Seo M.-J."/>
            <person name="Cho E.-S."/>
        </authorList>
    </citation>
    <scope>NUCLEOTIDE SEQUENCE [LARGE SCALE GENOMIC DNA]</scope>
    <source>
        <strain evidence="3 4">MBLA0078</strain>
    </source>
</reference>
<dbReference type="SUPFAM" id="SSF46785">
    <property type="entry name" value="Winged helix' DNA-binding domain"/>
    <property type="match status" value="1"/>
</dbReference>
<dbReference type="RefSeq" id="WP_151113402.1">
    <property type="nucleotide sequence ID" value="NZ_WKJQ01000001.1"/>
</dbReference>
<dbReference type="Pfam" id="PF25213">
    <property type="entry name" value="HVO_A0261_N"/>
    <property type="match status" value="1"/>
</dbReference>
<accession>A0A6A8G9U5</accession>